<proteinExistence type="predicted"/>
<keyword evidence="2" id="KW-0472">Membrane</keyword>
<gene>
    <name evidence="3" type="ORF">QWY29_17000</name>
</gene>
<keyword evidence="2" id="KW-0812">Transmembrane</keyword>
<evidence type="ECO:0000313" key="3">
    <source>
        <dbReference type="EMBL" id="MDN4163070.1"/>
    </source>
</evidence>
<keyword evidence="2" id="KW-1133">Transmembrane helix</keyword>
<feature type="region of interest" description="Disordered" evidence="1">
    <location>
        <begin position="210"/>
        <end position="236"/>
    </location>
</feature>
<feature type="compositionally biased region" description="Gly residues" evidence="1">
    <location>
        <begin position="225"/>
        <end position="236"/>
    </location>
</feature>
<name>A0ABT8EY43_9ACTN</name>
<feature type="compositionally biased region" description="Pro residues" evidence="1">
    <location>
        <begin position="1"/>
        <end position="39"/>
    </location>
</feature>
<keyword evidence="4" id="KW-1185">Reference proteome</keyword>
<dbReference type="EMBL" id="JAUHJR010000008">
    <property type="protein sequence ID" value="MDN4163070.1"/>
    <property type="molecule type" value="Genomic_DNA"/>
</dbReference>
<evidence type="ECO:0000313" key="4">
    <source>
        <dbReference type="Proteomes" id="UP001168537"/>
    </source>
</evidence>
<feature type="region of interest" description="Disordered" evidence="1">
    <location>
        <begin position="1"/>
        <end position="40"/>
    </location>
</feature>
<protein>
    <submittedName>
        <fullName evidence="3">DUF3105 domain-containing protein</fullName>
    </submittedName>
</protein>
<comment type="caution">
    <text evidence="3">The sequence shown here is derived from an EMBL/GenBank/DDBJ whole genome shotgun (WGS) entry which is preliminary data.</text>
</comment>
<organism evidence="3 4">
    <name type="scientific">Nocardioides abyssi</name>
    <dbReference type="NCBI Taxonomy" id="3058370"/>
    <lineage>
        <taxon>Bacteria</taxon>
        <taxon>Bacillati</taxon>
        <taxon>Actinomycetota</taxon>
        <taxon>Actinomycetes</taxon>
        <taxon>Propionibacteriales</taxon>
        <taxon>Nocardioidaceae</taxon>
        <taxon>Nocardioides</taxon>
    </lineage>
</organism>
<accession>A0ABT8EY43</accession>
<evidence type="ECO:0000256" key="1">
    <source>
        <dbReference type="SAM" id="MobiDB-lite"/>
    </source>
</evidence>
<dbReference type="InterPro" id="IPR021454">
    <property type="entry name" value="DUF3105"/>
</dbReference>
<dbReference type="Proteomes" id="UP001168537">
    <property type="component" value="Unassembled WGS sequence"/>
</dbReference>
<sequence>MSDVPPPPSFPPPSTPPPATPPPAIPPPATPPPSTPPAPPRDRVTLLALAAIAVVAVLLVAVGVPVAVSQVRADDAAEVERTLDEVSVHDDLRTDHTEDEVDYPQVPPVGGPHHPAWLDCGVYDEPVRDENAVHDLEHGTVWITYDPDLSEDDVARLVEQLPANGILSPYPGLPAPVVVTVWGRQLRLVGADDPRLGLFVEQLGGGQTAPEPFASCAGGVPDPQGGEGTGSGGAQV</sequence>
<dbReference type="RefSeq" id="WP_300962274.1">
    <property type="nucleotide sequence ID" value="NZ_JAUHJR010000008.1"/>
</dbReference>
<evidence type="ECO:0000256" key="2">
    <source>
        <dbReference type="SAM" id="Phobius"/>
    </source>
</evidence>
<reference evidence="3" key="1">
    <citation type="submission" date="2023-06" db="EMBL/GenBank/DDBJ databases">
        <title>Draft genome sequence of Nocardioides sp. SOB72.</title>
        <authorList>
            <person name="Zhang G."/>
        </authorList>
    </citation>
    <scope>NUCLEOTIDE SEQUENCE</scope>
    <source>
        <strain evidence="3">SOB72</strain>
    </source>
</reference>
<feature type="transmembrane region" description="Helical" evidence="2">
    <location>
        <begin position="46"/>
        <end position="68"/>
    </location>
</feature>
<dbReference type="Pfam" id="PF11303">
    <property type="entry name" value="DUF3105"/>
    <property type="match status" value="1"/>
</dbReference>